<proteinExistence type="predicted"/>
<dbReference type="Pfam" id="PF25164">
    <property type="entry name" value="CoiA_N"/>
    <property type="match status" value="1"/>
</dbReference>
<name>A0A0R1SAI2_9LACO</name>
<sequence>MLIAMSEGQLVQAAKISRTKATQLNFICPGCKQRVILKSGKYRIPHFSHQSKVACAGFSENESQTHLEGKLFFKQEVEAMGEQAILEFNMPVINQRADLFIAGKNIILEYQCSPISFESIQQRTANYRQLGKETFWILGDRHRKRLFTNEMIAKFARFHSRIGFYIIFYSAKNHQFWLHYQIHEVAGRLDSRVELFDHLGEVFKFIKQFEYLTNGRSKKSKNQILMLNQLKRIQQSNTRRNRAYLDMVTMCYIQGRRFVGCPMICHNKQAEGRPIFKKSILCWKVWVILAIFERQNSQISNQQLNQIFKESVQKYGYEMAQVQNYVRFFQMEFTSFILSLRSAGYIIHTVSGIKIINFPRWFETYDQKKNYIMTNDQLL</sequence>
<reference evidence="3 4" key="1">
    <citation type="journal article" date="2015" name="Genome Announc.">
        <title>Expanding the biotechnology potential of lactobacilli through comparative genomics of 213 strains and associated genera.</title>
        <authorList>
            <person name="Sun Z."/>
            <person name="Harris H.M."/>
            <person name="McCann A."/>
            <person name="Guo C."/>
            <person name="Argimon S."/>
            <person name="Zhang W."/>
            <person name="Yang X."/>
            <person name="Jeffery I.B."/>
            <person name="Cooney J.C."/>
            <person name="Kagawa T.F."/>
            <person name="Liu W."/>
            <person name="Song Y."/>
            <person name="Salvetti E."/>
            <person name="Wrobel A."/>
            <person name="Rasinkangas P."/>
            <person name="Parkhill J."/>
            <person name="Rea M.C."/>
            <person name="O'Sullivan O."/>
            <person name="Ritari J."/>
            <person name="Douillard F.P."/>
            <person name="Paul Ross R."/>
            <person name="Yang R."/>
            <person name="Briner A.E."/>
            <person name="Felis G.E."/>
            <person name="de Vos W.M."/>
            <person name="Barrangou R."/>
            <person name="Klaenhammer T.R."/>
            <person name="Caufield P.W."/>
            <person name="Cui Y."/>
            <person name="Zhang H."/>
            <person name="O'Toole P.W."/>
        </authorList>
    </citation>
    <scope>NUCLEOTIDE SEQUENCE [LARGE SCALE GENOMIC DNA]</scope>
    <source>
        <strain evidence="3 4">DSM 14421</strain>
    </source>
</reference>
<accession>A0A0R1SAI2</accession>
<evidence type="ECO:0000259" key="2">
    <source>
        <dbReference type="Pfam" id="PF25164"/>
    </source>
</evidence>
<dbReference type="Proteomes" id="UP000052013">
    <property type="component" value="Unassembled WGS sequence"/>
</dbReference>
<dbReference type="EMBL" id="AZEY01000101">
    <property type="protein sequence ID" value="KRL63738.1"/>
    <property type="molecule type" value="Genomic_DNA"/>
</dbReference>
<evidence type="ECO:0000259" key="1">
    <source>
        <dbReference type="Pfam" id="PF06054"/>
    </source>
</evidence>
<protein>
    <submittedName>
        <fullName evidence="3">Competence CoiA family protein</fullName>
    </submittedName>
</protein>
<dbReference type="InterPro" id="IPR057253">
    <property type="entry name" value="CoiA-like_N"/>
</dbReference>
<dbReference type="PATRIC" id="fig|1423739.3.peg.1614"/>
<feature type="domain" description="Competence protein CoiA-like N-terminal" evidence="2">
    <location>
        <begin position="14"/>
        <end position="56"/>
    </location>
</feature>
<organism evidence="3 4">
    <name type="scientific">Lentilactobacillus diolivorans DSM 14421</name>
    <dbReference type="NCBI Taxonomy" id="1423739"/>
    <lineage>
        <taxon>Bacteria</taxon>
        <taxon>Bacillati</taxon>
        <taxon>Bacillota</taxon>
        <taxon>Bacilli</taxon>
        <taxon>Lactobacillales</taxon>
        <taxon>Lactobacillaceae</taxon>
        <taxon>Lentilactobacillus</taxon>
    </lineage>
</organism>
<dbReference type="Pfam" id="PF06054">
    <property type="entry name" value="CoiA_nuc"/>
    <property type="match status" value="1"/>
</dbReference>
<evidence type="ECO:0000313" key="4">
    <source>
        <dbReference type="Proteomes" id="UP000052013"/>
    </source>
</evidence>
<dbReference type="InterPro" id="IPR010330">
    <property type="entry name" value="CoiA_nuc"/>
</dbReference>
<gene>
    <name evidence="3" type="ORF">FC85_GL001541</name>
</gene>
<dbReference type="RefSeq" id="WP_057865908.1">
    <property type="nucleotide sequence ID" value="NZ_AZEY01000101.1"/>
</dbReference>
<dbReference type="STRING" id="1423739.FC85_GL001541"/>
<feature type="domain" description="Competence protein CoiA nuclease-like" evidence="1">
    <location>
        <begin position="62"/>
        <end position="185"/>
    </location>
</feature>
<comment type="caution">
    <text evidence="3">The sequence shown here is derived from an EMBL/GenBank/DDBJ whole genome shotgun (WGS) entry which is preliminary data.</text>
</comment>
<dbReference type="AlphaFoldDB" id="A0A0R1SAI2"/>
<evidence type="ECO:0000313" key="3">
    <source>
        <dbReference type="EMBL" id="KRL63738.1"/>
    </source>
</evidence>